<organism evidence="2 3">
    <name type="scientific">Alkalibacillus filiformis</name>
    <dbReference type="NCBI Taxonomy" id="200990"/>
    <lineage>
        <taxon>Bacteria</taxon>
        <taxon>Bacillati</taxon>
        <taxon>Bacillota</taxon>
        <taxon>Bacilli</taxon>
        <taxon>Bacillales</taxon>
        <taxon>Bacillaceae</taxon>
        <taxon>Alkalibacillus</taxon>
    </lineage>
</organism>
<dbReference type="Proteomes" id="UP001236723">
    <property type="component" value="Unassembled WGS sequence"/>
</dbReference>
<evidence type="ECO:0000313" key="2">
    <source>
        <dbReference type="EMBL" id="MDQ0351823.1"/>
    </source>
</evidence>
<dbReference type="GO" id="GO:0008233">
    <property type="term" value="F:peptidase activity"/>
    <property type="evidence" value="ECO:0007669"/>
    <property type="project" value="UniProtKB-KW"/>
</dbReference>
<proteinExistence type="predicted"/>
<reference evidence="2 3" key="1">
    <citation type="submission" date="2023-07" db="EMBL/GenBank/DDBJ databases">
        <title>Genomic Encyclopedia of Type Strains, Phase IV (KMG-IV): sequencing the most valuable type-strain genomes for metagenomic binning, comparative biology and taxonomic classification.</title>
        <authorList>
            <person name="Goeker M."/>
        </authorList>
    </citation>
    <scope>NUCLEOTIDE SEQUENCE [LARGE SCALE GENOMIC DNA]</scope>
    <source>
        <strain evidence="2 3">DSM 15448</strain>
    </source>
</reference>
<dbReference type="RefSeq" id="WP_307067872.1">
    <property type="nucleotide sequence ID" value="NZ_JAUSUP010000004.1"/>
</dbReference>
<gene>
    <name evidence="2" type="ORF">J2R98_001655</name>
</gene>
<keyword evidence="1" id="KW-1133">Transmembrane helix</keyword>
<feature type="transmembrane region" description="Helical" evidence="1">
    <location>
        <begin position="27"/>
        <end position="44"/>
    </location>
</feature>
<feature type="transmembrane region" description="Helical" evidence="1">
    <location>
        <begin position="51"/>
        <end position="67"/>
    </location>
</feature>
<keyword evidence="2" id="KW-0378">Hydrolase</keyword>
<evidence type="ECO:0000313" key="3">
    <source>
        <dbReference type="Proteomes" id="UP001236723"/>
    </source>
</evidence>
<keyword evidence="2" id="KW-0645">Protease</keyword>
<name>A0ABU0DU59_9BACI</name>
<comment type="caution">
    <text evidence="2">The sequence shown here is derived from an EMBL/GenBank/DDBJ whole genome shotgun (WGS) entry which is preliminary data.</text>
</comment>
<protein>
    <submittedName>
        <fullName evidence="2">Membrane-bound ClpP family serine protease</fullName>
    </submittedName>
</protein>
<dbReference type="GO" id="GO:0006508">
    <property type="term" value="P:proteolysis"/>
    <property type="evidence" value="ECO:0007669"/>
    <property type="project" value="UniProtKB-KW"/>
</dbReference>
<feature type="transmembrane region" description="Helical" evidence="1">
    <location>
        <begin position="5"/>
        <end position="21"/>
    </location>
</feature>
<sequence>MRSFIIYLSILNILGIFIFGFTKDFMVFSIISVLFLTSAFLVTLSKMNKSIVVILILGALVLFLVATDKLTTITIEYGQLT</sequence>
<keyword evidence="1" id="KW-0472">Membrane</keyword>
<accession>A0ABU0DU59</accession>
<keyword evidence="1" id="KW-0812">Transmembrane</keyword>
<dbReference type="EMBL" id="JAUSUP010000004">
    <property type="protein sequence ID" value="MDQ0351823.1"/>
    <property type="molecule type" value="Genomic_DNA"/>
</dbReference>
<evidence type="ECO:0000256" key="1">
    <source>
        <dbReference type="SAM" id="Phobius"/>
    </source>
</evidence>
<keyword evidence="3" id="KW-1185">Reference proteome</keyword>